<feature type="transmembrane region" description="Helical" evidence="23">
    <location>
        <begin position="113"/>
        <end position="132"/>
    </location>
</feature>
<comment type="function">
    <text evidence="21">Peptidoglycan polymerase that is essential for cell division.</text>
</comment>
<evidence type="ECO:0000313" key="24">
    <source>
        <dbReference type="EMBL" id="GAA1230859.1"/>
    </source>
</evidence>
<evidence type="ECO:0000256" key="23">
    <source>
        <dbReference type="SAM" id="Phobius"/>
    </source>
</evidence>
<evidence type="ECO:0000256" key="2">
    <source>
        <dbReference type="ARBA" id="ARBA00004752"/>
    </source>
</evidence>
<feature type="transmembrane region" description="Helical" evidence="23">
    <location>
        <begin position="344"/>
        <end position="368"/>
    </location>
</feature>
<feature type="transmembrane region" description="Helical" evidence="23">
    <location>
        <begin position="184"/>
        <end position="201"/>
    </location>
</feature>
<organism evidence="24 25">
    <name type="scientific">Prauserella halophila</name>
    <dbReference type="NCBI Taxonomy" id="185641"/>
    <lineage>
        <taxon>Bacteria</taxon>
        <taxon>Bacillati</taxon>
        <taxon>Actinomycetota</taxon>
        <taxon>Actinomycetes</taxon>
        <taxon>Pseudonocardiales</taxon>
        <taxon>Pseudonocardiaceae</taxon>
        <taxon>Prauserella</taxon>
    </lineage>
</organism>
<evidence type="ECO:0000256" key="5">
    <source>
        <dbReference type="ARBA" id="ARBA00022676"/>
    </source>
</evidence>
<evidence type="ECO:0000313" key="25">
    <source>
        <dbReference type="Proteomes" id="UP001500653"/>
    </source>
</evidence>
<dbReference type="EMBL" id="BAAALN010000005">
    <property type="protein sequence ID" value="GAA1230859.1"/>
    <property type="molecule type" value="Genomic_DNA"/>
</dbReference>
<dbReference type="PANTHER" id="PTHR30474">
    <property type="entry name" value="CELL CYCLE PROTEIN"/>
    <property type="match status" value="1"/>
</dbReference>
<evidence type="ECO:0000256" key="3">
    <source>
        <dbReference type="ARBA" id="ARBA00022475"/>
    </source>
</evidence>
<dbReference type="RefSeq" id="WP_372493207.1">
    <property type="nucleotide sequence ID" value="NZ_BAAALN010000005.1"/>
</dbReference>
<feature type="compositionally biased region" description="Basic and acidic residues" evidence="22">
    <location>
        <begin position="491"/>
        <end position="514"/>
    </location>
</feature>
<sequence length="527" mass="55587">MTAVDEGRSGSAGSARRSEGGNRTKRTERGLTAVRTALTAWLSRPLADFHLILAVCGLLVVIGTVMVLSASSVSSYDPGNAGSVYALFQRHLVFVAIGAVVFWLGVRIPLPRIRMLSSAAMVVVLGLLALVLTPLGTERNGSQGWFAVGPLSLQPVELGKVVLALWGAHILVTKYQVLHQWRHLLVPVVPAALLMCALVMAQPDLGGTVPLGIVLIALLWFAGAPKRLFGIVLASGIAAAVTLALIADYRLDRVMTFLNPDADPLGKGMQANQALYALADGGLLGKGLGQGQSKWMYLPNVQHDFIFALIGEELGFVGCIGVIGLFGLLTFVGLRIAMRNLDPWIRIVAGTLTVSIVSQAAINIGYVVGLLPVTGVTLPMISYGGTSLLVTMLLFGLLANCARHEPEAVAALRTQGPGKFGRLMRLPAPAPYRPPATRRGGARGGGRGQNGSRSSDAKTGRPATRGARSSTASERRSAAPGRSAVPGRSAAPEHGRRARGEPGRDRPRSSKPDRSTGTSRSTRRGRR</sequence>
<keyword evidence="8" id="KW-0133">Cell shape</keyword>
<comment type="catalytic activity">
    <reaction evidence="20">
        <text>[GlcNAc-(1-&gt;4)-Mur2Ac(oyl-L-Ala-gamma-D-Glu-L-Lys-D-Ala-D-Ala)](n)-di-trans,octa-cis-undecaprenyl diphosphate + beta-D-GlcNAc-(1-&gt;4)-Mur2Ac(oyl-L-Ala-gamma-D-Glu-L-Lys-D-Ala-D-Ala)-di-trans,octa-cis-undecaprenyl diphosphate = [GlcNAc-(1-&gt;4)-Mur2Ac(oyl-L-Ala-gamma-D-Glu-L-Lys-D-Ala-D-Ala)](n+1)-di-trans,octa-cis-undecaprenyl diphosphate + di-trans,octa-cis-undecaprenyl diphosphate + H(+)</text>
        <dbReference type="Rhea" id="RHEA:23708"/>
        <dbReference type="Rhea" id="RHEA-COMP:9602"/>
        <dbReference type="Rhea" id="RHEA-COMP:9603"/>
        <dbReference type="ChEBI" id="CHEBI:15378"/>
        <dbReference type="ChEBI" id="CHEBI:58405"/>
        <dbReference type="ChEBI" id="CHEBI:60033"/>
        <dbReference type="ChEBI" id="CHEBI:78435"/>
        <dbReference type="EC" id="2.4.99.28"/>
    </reaction>
</comment>
<evidence type="ECO:0000256" key="20">
    <source>
        <dbReference type="ARBA" id="ARBA00049902"/>
    </source>
</evidence>
<dbReference type="InterPro" id="IPR018365">
    <property type="entry name" value="Cell_cycle_FtsW-rel_CS"/>
</dbReference>
<evidence type="ECO:0000256" key="15">
    <source>
        <dbReference type="ARBA" id="ARBA00033270"/>
    </source>
</evidence>
<comment type="similarity">
    <text evidence="16">Belongs to the SEDS family. FtsW subfamily.</text>
</comment>
<evidence type="ECO:0000256" key="10">
    <source>
        <dbReference type="ARBA" id="ARBA00022989"/>
    </source>
</evidence>
<evidence type="ECO:0000256" key="12">
    <source>
        <dbReference type="ARBA" id="ARBA00023306"/>
    </source>
</evidence>
<dbReference type="PANTHER" id="PTHR30474:SF2">
    <property type="entry name" value="PEPTIDOGLYCAN GLYCOSYLTRANSFERASE FTSW-RELATED"/>
    <property type="match status" value="1"/>
</dbReference>
<comment type="caution">
    <text evidence="24">The sequence shown here is derived from an EMBL/GenBank/DDBJ whole genome shotgun (WGS) entry which is preliminary data.</text>
</comment>
<feature type="compositionally biased region" description="Low complexity" evidence="22">
    <location>
        <begin position="461"/>
        <end position="472"/>
    </location>
</feature>
<keyword evidence="13" id="KW-0961">Cell wall biogenesis/degradation</keyword>
<keyword evidence="4" id="KW-0132">Cell division</keyword>
<evidence type="ECO:0000256" key="13">
    <source>
        <dbReference type="ARBA" id="ARBA00023316"/>
    </source>
</evidence>
<feature type="transmembrane region" description="Helical" evidence="23">
    <location>
        <begin position="88"/>
        <end position="106"/>
    </location>
</feature>
<comment type="pathway">
    <text evidence="2">Cell wall biogenesis; peptidoglycan biosynthesis.</text>
</comment>
<evidence type="ECO:0000256" key="19">
    <source>
        <dbReference type="ARBA" id="ARBA00044770"/>
    </source>
</evidence>
<keyword evidence="10 23" id="KW-1133">Transmembrane helix</keyword>
<feature type="transmembrane region" description="Helical" evidence="23">
    <location>
        <begin position="49"/>
        <end position="68"/>
    </location>
</feature>
<keyword evidence="12" id="KW-0131">Cell cycle</keyword>
<keyword evidence="5" id="KW-0328">Glycosyltransferase</keyword>
<evidence type="ECO:0000256" key="4">
    <source>
        <dbReference type="ARBA" id="ARBA00022618"/>
    </source>
</evidence>
<reference evidence="25" key="1">
    <citation type="journal article" date="2019" name="Int. J. Syst. Evol. Microbiol.">
        <title>The Global Catalogue of Microorganisms (GCM) 10K type strain sequencing project: providing services to taxonomists for standard genome sequencing and annotation.</title>
        <authorList>
            <consortium name="The Broad Institute Genomics Platform"/>
            <consortium name="The Broad Institute Genome Sequencing Center for Infectious Disease"/>
            <person name="Wu L."/>
            <person name="Ma J."/>
        </authorList>
    </citation>
    <scope>NUCLEOTIDE SEQUENCE [LARGE SCALE GENOMIC DNA]</scope>
    <source>
        <strain evidence="25">JCM 13023</strain>
    </source>
</reference>
<evidence type="ECO:0000256" key="9">
    <source>
        <dbReference type="ARBA" id="ARBA00022984"/>
    </source>
</evidence>
<keyword evidence="25" id="KW-1185">Reference proteome</keyword>
<evidence type="ECO:0000256" key="21">
    <source>
        <dbReference type="ARBA" id="ARBA00049966"/>
    </source>
</evidence>
<feature type="region of interest" description="Disordered" evidence="22">
    <location>
        <begin position="1"/>
        <end position="28"/>
    </location>
</feature>
<feature type="transmembrane region" description="Helical" evidence="23">
    <location>
        <begin position="380"/>
        <end position="399"/>
    </location>
</feature>
<dbReference type="InterPro" id="IPR001182">
    <property type="entry name" value="FtsW/RodA"/>
</dbReference>
<evidence type="ECO:0000256" key="6">
    <source>
        <dbReference type="ARBA" id="ARBA00022679"/>
    </source>
</evidence>
<feature type="transmembrane region" description="Helical" evidence="23">
    <location>
        <begin position="228"/>
        <end position="247"/>
    </location>
</feature>
<keyword evidence="7 23" id="KW-0812">Transmembrane</keyword>
<feature type="transmembrane region" description="Helical" evidence="23">
    <location>
        <begin position="207"/>
        <end position="223"/>
    </location>
</feature>
<dbReference type="PROSITE" id="PS00428">
    <property type="entry name" value="FTSW_RODA_SPOVE"/>
    <property type="match status" value="1"/>
</dbReference>
<evidence type="ECO:0000256" key="1">
    <source>
        <dbReference type="ARBA" id="ARBA00004651"/>
    </source>
</evidence>
<name>A0ABP4GPV7_9PSEU</name>
<evidence type="ECO:0000256" key="18">
    <source>
        <dbReference type="ARBA" id="ARBA00041418"/>
    </source>
</evidence>
<dbReference type="Pfam" id="PF01098">
    <property type="entry name" value="FTSW_RODA_SPOVE"/>
    <property type="match status" value="1"/>
</dbReference>
<keyword evidence="3" id="KW-1003">Cell membrane</keyword>
<evidence type="ECO:0000256" key="8">
    <source>
        <dbReference type="ARBA" id="ARBA00022960"/>
    </source>
</evidence>
<feature type="transmembrane region" description="Helical" evidence="23">
    <location>
        <begin position="152"/>
        <end position="172"/>
    </location>
</feature>
<comment type="subcellular location">
    <subcellularLocation>
        <location evidence="1">Cell membrane</location>
        <topology evidence="1">Multi-pass membrane protein</topology>
    </subcellularLocation>
</comment>
<evidence type="ECO:0000256" key="17">
    <source>
        <dbReference type="ARBA" id="ARBA00041185"/>
    </source>
</evidence>
<feature type="compositionally biased region" description="Basic and acidic residues" evidence="22">
    <location>
        <begin position="16"/>
        <end position="28"/>
    </location>
</feature>
<evidence type="ECO:0000256" key="16">
    <source>
        <dbReference type="ARBA" id="ARBA00038053"/>
    </source>
</evidence>
<protein>
    <recommendedName>
        <fullName evidence="17">Probable peptidoglycan glycosyltransferase FtsW</fullName>
        <ecNumber evidence="19">2.4.99.28</ecNumber>
    </recommendedName>
    <alternativeName>
        <fullName evidence="18">Cell division protein FtsW</fullName>
    </alternativeName>
    <alternativeName>
        <fullName evidence="15">Cell wall polymerase</fullName>
    </alternativeName>
    <alternativeName>
        <fullName evidence="14">Peptidoglycan polymerase</fullName>
    </alternativeName>
</protein>
<keyword evidence="11 23" id="KW-0472">Membrane</keyword>
<dbReference type="EC" id="2.4.99.28" evidence="19"/>
<dbReference type="Proteomes" id="UP001500653">
    <property type="component" value="Unassembled WGS sequence"/>
</dbReference>
<evidence type="ECO:0000256" key="14">
    <source>
        <dbReference type="ARBA" id="ARBA00032370"/>
    </source>
</evidence>
<keyword evidence="9" id="KW-0573">Peptidoglycan synthesis</keyword>
<proteinExistence type="inferred from homology"/>
<keyword evidence="6" id="KW-0808">Transferase</keyword>
<gene>
    <name evidence="24" type="primary">ftsW</name>
    <name evidence="24" type="ORF">GCM10009676_12120</name>
</gene>
<dbReference type="InterPro" id="IPR013437">
    <property type="entry name" value="FtsW"/>
</dbReference>
<dbReference type="NCBIfam" id="TIGR02614">
    <property type="entry name" value="ftsW"/>
    <property type="match status" value="1"/>
</dbReference>
<accession>A0ABP4GPV7</accession>
<feature type="transmembrane region" description="Helical" evidence="23">
    <location>
        <begin position="305"/>
        <end position="332"/>
    </location>
</feature>
<evidence type="ECO:0000256" key="11">
    <source>
        <dbReference type="ARBA" id="ARBA00023136"/>
    </source>
</evidence>
<evidence type="ECO:0000256" key="22">
    <source>
        <dbReference type="SAM" id="MobiDB-lite"/>
    </source>
</evidence>
<feature type="region of interest" description="Disordered" evidence="22">
    <location>
        <begin position="420"/>
        <end position="527"/>
    </location>
</feature>
<evidence type="ECO:0000256" key="7">
    <source>
        <dbReference type="ARBA" id="ARBA00022692"/>
    </source>
</evidence>